<sequence length="213" mass="24133">MQEETPAQEELPPRPDPWTGEPRPPRAPAFFGTRKAEKSRDSDREQEQHRKPEPPPGQGPVLEWYRHSRLGALSVALAGFVLIVGGVTLKQGLEFSWMSLWPVWVICLLATIGLYVLSRKLRQAAGADWYSNGGEWVRLYELVEVTVKHRSSSMYLDLKDTGGRKVHAKIEEVQEDRDMWDLVYNGLLHSVVANGASTNNAVHSRLRVPRRSE</sequence>
<name>A0A1G9AIP8_ACTMZ</name>
<dbReference type="Proteomes" id="UP000199213">
    <property type="component" value="Unassembled WGS sequence"/>
</dbReference>
<feature type="transmembrane region" description="Helical" evidence="2">
    <location>
        <begin position="70"/>
        <end position="89"/>
    </location>
</feature>
<organism evidence="3 4">
    <name type="scientific">Actinopolyspora mzabensis</name>
    <dbReference type="NCBI Taxonomy" id="995066"/>
    <lineage>
        <taxon>Bacteria</taxon>
        <taxon>Bacillati</taxon>
        <taxon>Actinomycetota</taxon>
        <taxon>Actinomycetes</taxon>
        <taxon>Actinopolysporales</taxon>
        <taxon>Actinopolysporaceae</taxon>
        <taxon>Actinopolyspora</taxon>
    </lineage>
</organism>
<accession>A0A1G9AIP8</accession>
<keyword evidence="4" id="KW-1185">Reference proteome</keyword>
<protein>
    <submittedName>
        <fullName evidence="3">Uncharacterized protein</fullName>
    </submittedName>
</protein>
<reference evidence="4" key="1">
    <citation type="submission" date="2016-10" db="EMBL/GenBank/DDBJ databases">
        <authorList>
            <person name="Varghese N."/>
            <person name="Submissions S."/>
        </authorList>
    </citation>
    <scope>NUCLEOTIDE SEQUENCE [LARGE SCALE GENOMIC DNA]</scope>
    <source>
        <strain evidence="4">DSM 45460</strain>
    </source>
</reference>
<dbReference type="RefSeq" id="WP_245694065.1">
    <property type="nucleotide sequence ID" value="NZ_FNFM01000006.1"/>
</dbReference>
<evidence type="ECO:0000313" key="3">
    <source>
        <dbReference type="EMBL" id="SDK26450.1"/>
    </source>
</evidence>
<dbReference type="EMBL" id="FNFM01000006">
    <property type="protein sequence ID" value="SDK26450.1"/>
    <property type="molecule type" value="Genomic_DNA"/>
</dbReference>
<evidence type="ECO:0000256" key="1">
    <source>
        <dbReference type="SAM" id="MobiDB-lite"/>
    </source>
</evidence>
<dbReference type="AlphaFoldDB" id="A0A1G9AIP8"/>
<evidence type="ECO:0000256" key="2">
    <source>
        <dbReference type="SAM" id="Phobius"/>
    </source>
</evidence>
<feature type="transmembrane region" description="Helical" evidence="2">
    <location>
        <begin position="95"/>
        <end position="117"/>
    </location>
</feature>
<feature type="region of interest" description="Disordered" evidence="1">
    <location>
        <begin position="1"/>
        <end position="61"/>
    </location>
</feature>
<feature type="compositionally biased region" description="Basic and acidic residues" evidence="1">
    <location>
        <begin position="34"/>
        <end position="53"/>
    </location>
</feature>
<keyword evidence="2" id="KW-0472">Membrane</keyword>
<proteinExistence type="predicted"/>
<evidence type="ECO:0000313" key="4">
    <source>
        <dbReference type="Proteomes" id="UP000199213"/>
    </source>
</evidence>
<keyword evidence="2" id="KW-1133">Transmembrane helix</keyword>
<gene>
    <name evidence="3" type="ORF">SAMN04487820_10633</name>
</gene>
<keyword evidence="2" id="KW-0812">Transmembrane</keyword>